<name>A0A1V9ABZ5_SACPI</name>
<evidence type="ECO:0000313" key="6">
    <source>
        <dbReference type="Proteomes" id="UP000192591"/>
    </source>
</evidence>
<gene>
    <name evidence="5" type="ORF">B1813_00600</name>
</gene>
<dbReference type="InterPro" id="IPR014031">
    <property type="entry name" value="Ketoacyl_synth_C"/>
</dbReference>
<dbReference type="InterPro" id="IPR014030">
    <property type="entry name" value="Ketoacyl_synth_N"/>
</dbReference>
<evidence type="ECO:0000256" key="1">
    <source>
        <dbReference type="ARBA" id="ARBA00022450"/>
    </source>
</evidence>
<reference evidence="5 6" key="1">
    <citation type="submission" date="2017-02" db="EMBL/GenBank/DDBJ databases">
        <title>Draft genome of Saccharomonospora sp. 154.</title>
        <authorList>
            <person name="Alonso-Carmona G.S."/>
            <person name="De La Haba R."/>
            <person name="Vera-Gargallo B."/>
            <person name="Sandoval-Trujillo A.H."/>
            <person name="Ramirez-Duran N."/>
            <person name="Ventosa A."/>
        </authorList>
    </citation>
    <scope>NUCLEOTIDE SEQUENCE [LARGE SCALE GENOMIC DNA]</scope>
    <source>
        <strain evidence="5 6">LRS4.154</strain>
    </source>
</reference>
<dbReference type="GO" id="GO:0006633">
    <property type="term" value="P:fatty acid biosynthetic process"/>
    <property type="evidence" value="ECO:0007669"/>
    <property type="project" value="TreeGrafter"/>
</dbReference>
<dbReference type="Proteomes" id="UP000192591">
    <property type="component" value="Unassembled WGS sequence"/>
</dbReference>
<dbReference type="STRING" id="1962155.B1813_00600"/>
<proteinExistence type="inferred from homology"/>
<dbReference type="PROSITE" id="PS52004">
    <property type="entry name" value="KS3_2"/>
    <property type="match status" value="1"/>
</dbReference>
<evidence type="ECO:0000259" key="4">
    <source>
        <dbReference type="PROSITE" id="PS52004"/>
    </source>
</evidence>
<evidence type="ECO:0000256" key="3">
    <source>
        <dbReference type="RuleBase" id="RU003694"/>
    </source>
</evidence>
<sequence>MDVHVVGASLFLPGGVRSREDIGVVHFDSDGAGDRSTVFDDAEFAIDPVRLRISPRQARVMDPQHLVILDCVERALGDAGVRPEELAGSQTGVFVGMGESDFVHTIDVDQVADSNRSYLGIGNSRGAAAGRVSYAFDLHGPCWQVDTTCSSGLVALRHGITALATGEVDLALVVGSHLVRSEFGTMIRQVTGALSPTRQCRAFDAAADGFTIGEGVVAVVLAPESSELRSLGRVQCAVNHDGRTAGLTVPNPDAQRDVVERALRMSGLAGVDVDYVEAHGTGTPLGDPIEMAALAAAYRTADRPAPLLVGSNKPRFGHLEAASGLLSLVVAMETLRLQRPPGGAVSGQPSDRIPWAAHNIRPTIGDVDYPESIINVGVSALGLSGTNAHAIVSRSSV</sequence>
<keyword evidence="2" id="KW-0597">Phosphoprotein</keyword>
<dbReference type="SUPFAM" id="SSF53901">
    <property type="entry name" value="Thiolase-like"/>
    <property type="match status" value="1"/>
</dbReference>
<dbReference type="SMART" id="SM00825">
    <property type="entry name" value="PKS_KS"/>
    <property type="match status" value="1"/>
</dbReference>
<dbReference type="AlphaFoldDB" id="A0A1V9ABZ5"/>
<comment type="similarity">
    <text evidence="3">Belongs to the thiolase-like superfamily. Beta-ketoacyl-ACP synthases family.</text>
</comment>
<dbReference type="PANTHER" id="PTHR43775">
    <property type="entry name" value="FATTY ACID SYNTHASE"/>
    <property type="match status" value="1"/>
</dbReference>
<dbReference type="PANTHER" id="PTHR43775:SF37">
    <property type="entry name" value="SI:DKEY-61P9.11"/>
    <property type="match status" value="1"/>
</dbReference>
<organism evidence="5 6">
    <name type="scientific">Saccharomonospora piscinae</name>
    <dbReference type="NCBI Taxonomy" id="687388"/>
    <lineage>
        <taxon>Bacteria</taxon>
        <taxon>Bacillati</taxon>
        <taxon>Actinomycetota</taxon>
        <taxon>Actinomycetes</taxon>
        <taxon>Pseudonocardiales</taxon>
        <taxon>Pseudonocardiaceae</taxon>
        <taxon>Saccharomonospora</taxon>
    </lineage>
</organism>
<keyword evidence="3" id="KW-0808">Transferase</keyword>
<accession>A0A1V9ABZ5</accession>
<evidence type="ECO:0000256" key="2">
    <source>
        <dbReference type="ARBA" id="ARBA00022553"/>
    </source>
</evidence>
<protein>
    <recommendedName>
        <fullName evidence="4">Ketosynthase family 3 (KS3) domain-containing protein</fullName>
    </recommendedName>
</protein>
<dbReference type="InterPro" id="IPR020841">
    <property type="entry name" value="PKS_Beta-ketoAc_synthase_dom"/>
</dbReference>
<dbReference type="InterPro" id="IPR050091">
    <property type="entry name" value="PKS_NRPS_Biosynth_Enz"/>
</dbReference>
<comment type="caution">
    <text evidence="5">The sequence shown here is derived from an EMBL/GenBank/DDBJ whole genome shotgun (WGS) entry which is preliminary data.</text>
</comment>
<dbReference type="CDD" id="cd00833">
    <property type="entry name" value="PKS"/>
    <property type="match status" value="1"/>
</dbReference>
<dbReference type="Pfam" id="PF02801">
    <property type="entry name" value="Ketoacyl-synt_C"/>
    <property type="match status" value="1"/>
</dbReference>
<dbReference type="InterPro" id="IPR016039">
    <property type="entry name" value="Thiolase-like"/>
</dbReference>
<dbReference type="EMBL" id="MWIH01000002">
    <property type="protein sequence ID" value="OQO94647.1"/>
    <property type="molecule type" value="Genomic_DNA"/>
</dbReference>
<feature type="domain" description="Ketosynthase family 3 (KS3)" evidence="4">
    <location>
        <begin position="1"/>
        <end position="394"/>
    </location>
</feature>
<evidence type="ECO:0000313" key="5">
    <source>
        <dbReference type="EMBL" id="OQO94647.1"/>
    </source>
</evidence>
<keyword evidence="1" id="KW-0596">Phosphopantetheine</keyword>
<dbReference type="Pfam" id="PF00109">
    <property type="entry name" value="ketoacyl-synt"/>
    <property type="match status" value="1"/>
</dbReference>
<keyword evidence="6" id="KW-1185">Reference proteome</keyword>
<dbReference type="GO" id="GO:0004312">
    <property type="term" value="F:fatty acid synthase activity"/>
    <property type="evidence" value="ECO:0007669"/>
    <property type="project" value="TreeGrafter"/>
</dbReference>
<dbReference type="RefSeq" id="WP_081190090.1">
    <property type="nucleotide sequence ID" value="NZ_MWIH01000002.1"/>
</dbReference>
<dbReference type="Gene3D" id="3.40.47.10">
    <property type="match status" value="1"/>
</dbReference>